<proteinExistence type="predicted"/>
<comment type="caution">
    <text evidence="2">The sequence shown here is derived from an EMBL/GenBank/DDBJ whole genome shotgun (WGS) entry which is preliminary data.</text>
</comment>
<gene>
    <name evidence="2" type="ORF">OB914_01115</name>
    <name evidence="1" type="ORF">OB916_01905</name>
</gene>
<dbReference type="EMBL" id="JAOPKD010000001">
    <property type="protein sequence ID" value="MCU4725576.1"/>
    <property type="molecule type" value="Genomic_DNA"/>
</dbReference>
<organism evidence="2 4">
    <name type="scientific">Halapricum hydrolyticum</name>
    <dbReference type="NCBI Taxonomy" id="2979991"/>
    <lineage>
        <taxon>Archaea</taxon>
        <taxon>Methanobacteriati</taxon>
        <taxon>Methanobacteriota</taxon>
        <taxon>Stenosarchaea group</taxon>
        <taxon>Halobacteria</taxon>
        <taxon>Halobacteriales</taxon>
        <taxon>Haloarculaceae</taxon>
        <taxon>Halapricum</taxon>
    </lineage>
</organism>
<evidence type="ECO:0000313" key="1">
    <source>
        <dbReference type="EMBL" id="MCU4716819.1"/>
    </source>
</evidence>
<dbReference type="Proteomes" id="UP001208186">
    <property type="component" value="Unassembled WGS sequence"/>
</dbReference>
<dbReference type="AlphaFoldDB" id="A0AAE3I8Z9"/>
<evidence type="ECO:0000313" key="3">
    <source>
        <dbReference type="Proteomes" id="UP001208186"/>
    </source>
</evidence>
<keyword evidence="3" id="KW-1185">Reference proteome</keyword>
<protein>
    <submittedName>
        <fullName evidence="2">Uncharacterized protein</fullName>
    </submittedName>
</protein>
<evidence type="ECO:0000313" key="2">
    <source>
        <dbReference type="EMBL" id="MCU4725576.1"/>
    </source>
</evidence>
<name>A0AAE3I8Z9_9EURY</name>
<accession>A0AAE3I8Z9</accession>
<dbReference type="EMBL" id="JAOPKC010000001">
    <property type="protein sequence ID" value="MCU4716819.1"/>
    <property type="molecule type" value="Genomic_DNA"/>
</dbReference>
<reference evidence="2" key="1">
    <citation type="submission" date="2023-02" db="EMBL/GenBank/DDBJ databases">
        <title>Enrichment on poylsaccharides allowed isolation of novel metabolic and taxonomic groups of Haloarchaea.</title>
        <authorList>
            <person name="Sorokin D.Y."/>
            <person name="Elcheninov A.G."/>
            <person name="Khizhniak T.V."/>
            <person name="Kolganova T.V."/>
            <person name="Kublanov I.V."/>
        </authorList>
    </citation>
    <scope>NUCLEOTIDE SEQUENCE</scope>
    <source>
        <strain evidence="1 3">HArc-curdl5-1</strain>
        <strain evidence="2">HArc-curdl7</strain>
    </source>
</reference>
<dbReference type="RefSeq" id="WP_315907580.1">
    <property type="nucleotide sequence ID" value="NZ_JAOPKC010000001.1"/>
</dbReference>
<dbReference type="Proteomes" id="UP001209746">
    <property type="component" value="Unassembled WGS sequence"/>
</dbReference>
<evidence type="ECO:0000313" key="4">
    <source>
        <dbReference type="Proteomes" id="UP001209746"/>
    </source>
</evidence>
<sequence length="69" mass="8188">MSLLESIGEAIDEIFAALGRDLEDYIRQRWWEFFDRDHDVELDDRLEIDRTAVWPPFWGHRVPLGGEGE</sequence>